<dbReference type="SUPFAM" id="SSF55174">
    <property type="entry name" value="Alpha-L RNA-binding motif"/>
    <property type="match status" value="1"/>
</dbReference>
<dbReference type="Pfam" id="PF00849">
    <property type="entry name" value="PseudoU_synth_2"/>
    <property type="match status" value="1"/>
</dbReference>
<evidence type="ECO:0000256" key="3">
    <source>
        <dbReference type="ARBA" id="ARBA00036882"/>
    </source>
</evidence>
<dbReference type="EC" id="5.4.99.-" evidence="5"/>
<comment type="similarity">
    <text evidence="1 5">Belongs to the pseudouridine synthase RluA family.</text>
</comment>
<comment type="catalytic activity">
    <reaction evidence="5">
        <text>a uridine in RNA = a pseudouridine in RNA</text>
        <dbReference type="Rhea" id="RHEA:48348"/>
        <dbReference type="Rhea" id="RHEA-COMP:12068"/>
        <dbReference type="Rhea" id="RHEA-COMP:12069"/>
        <dbReference type="ChEBI" id="CHEBI:65314"/>
        <dbReference type="ChEBI" id="CHEBI:65315"/>
    </reaction>
</comment>
<evidence type="ECO:0000313" key="9">
    <source>
        <dbReference type="Proteomes" id="UP001595607"/>
    </source>
</evidence>
<comment type="caution">
    <text evidence="8">The sequence shown here is derived from an EMBL/GenBank/DDBJ whole genome shotgun (WGS) entry which is preliminary data.</text>
</comment>
<reference evidence="9" key="1">
    <citation type="journal article" date="2019" name="Int. J. Syst. Evol. Microbiol.">
        <title>The Global Catalogue of Microorganisms (GCM) 10K type strain sequencing project: providing services to taxonomists for standard genome sequencing and annotation.</title>
        <authorList>
            <consortium name="The Broad Institute Genomics Platform"/>
            <consortium name="The Broad Institute Genome Sequencing Center for Infectious Disease"/>
            <person name="Wu L."/>
            <person name="Ma J."/>
        </authorList>
    </citation>
    <scope>NUCLEOTIDE SEQUENCE [LARGE SCALE GENOMIC DNA]</scope>
    <source>
        <strain evidence="9">KCTC 22245</strain>
    </source>
</reference>
<organism evidence="8 9">
    <name type="scientific">Parvularcula lutaonensis</name>
    <dbReference type="NCBI Taxonomy" id="491923"/>
    <lineage>
        <taxon>Bacteria</taxon>
        <taxon>Pseudomonadati</taxon>
        <taxon>Pseudomonadota</taxon>
        <taxon>Alphaproteobacteria</taxon>
        <taxon>Parvularculales</taxon>
        <taxon>Parvularculaceae</taxon>
        <taxon>Parvularcula</taxon>
    </lineage>
</organism>
<dbReference type="PANTHER" id="PTHR21600">
    <property type="entry name" value="MITOCHONDRIAL RNA PSEUDOURIDINE SYNTHASE"/>
    <property type="match status" value="1"/>
</dbReference>
<evidence type="ECO:0000313" key="8">
    <source>
        <dbReference type="EMBL" id="MFC3301488.1"/>
    </source>
</evidence>
<dbReference type="Proteomes" id="UP001595607">
    <property type="component" value="Unassembled WGS sequence"/>
</dbReference>
<dbReference type="Gene3D" id="3.30.2350.10">
    <property type="entry name" value="Pseudouridine synthase"/>
    <property type="match status" value="1"/>
</dbReference>
<dbReference type="RefSeq" id="WP_189572570.1">
    <property type="nucleotide sequence ID" value="NZ_BMXU01000001.1"/>
</dbReference>
<proteinExistence type="inferred from homology"/>
<keyword evidence="2 5" id="KW-0413">Isomerase</keyword>
<comment type="catalytic activity">
    <reaction evidence="3">
        <text>uridine(1911/1915/1917) in 23S rRNA = pseudouridine(1911/1915/1917) in 23S rRNA</text>
        <dbReference type="Rhea" id="RHEA:42524"/>
        <dbReference type="Rhea" id="RHEA-COMP:10097"/>
        <dbReference type="Rhea" id="RHEA-COMP:10098"/>
        <dbReference type="ChEBI" id="CHEBI:65314"/>
        <dbReference type="ChEBI" id="CHEBI:65315"/>
        <dbReference type="EC" id="5.4.99.23"/>
    </reaction>
</comment>
<dbReference type="EMBL" id="JBHRVA010000002">
    <property type="protein sequence ID" value="MFC3301488.1"/>
    <property type="molecule type" value="Genomic_DNA"/>
</dbReference>
<protein>
    <recommendedName>
        <fullName evidence="5">Pseudouridine synthase</fullName>
        <ecNumber evidence="5">5.4.99.-</ecNumber>
    </recommendedName>
</protein>
<dbReference type="PANTHER" id="PTHR21600:SF44">
    <property type="entry name" value="RIBOSOMAL LARGE SUBUNIT PSEUDOURIDINE SYNTHASE D"/>
    <property type="match status" value="1"/>
</dbReference>
<dbReference type="CDD" id="cd02869">
    <property type="entry name" value="PseudoU_synth_RluA_like"/>
    <property type="match status" value="1"/>
</dbReference>
<dbReference type="InterPro" id="IPR050188">
    <property type="entry name" value="RluA_PseudoU_synthase"/>
</dbReference>
<evidence type="ECO:0000256" key="2">
    <source>
        <dbReference type="ARBA" id="ARBA00023235"/>
    </source>
</evidence>
<evidence type="ECO:0000256" key="4">
    <source>
        <dbReference type="PROSITE-ProRule" id="PRU00182"/>
    </source>
</evidence>
<sequence length="321" mass="35651">MSGVQNIKVKNDEDGLRIDRWFKERFPQLSFGQLQKLLRKGQVRVDGGRVKGDRRLCAGETVRVPPMNDPGGAPKKPQQRSRAEAREALAAMTLYEDSDVLVLNKPFGLAVQGGAKTTNHVDALLQDAGSEETRARLVHRLDKDTGGLLVTAKTRKAAQWLTEAFRKRQVEKEYWALVKGVPQPLEGRIDAALEKSGPKGAEKARHSEDGQRAISDYQVIDTAAMKASFVALRPITGRTHQLRAHMALIGTPIVGDGKYGGAEAKVEGLPQKMHLFCRRLVIPRPGRRPLVLEAPLHGHMKETWKLFDFDDNAQPGWPENL</sequence>
<evidence type="ECO:0000256" key="5">
    <source>
        <dbReference type="RuleBase" id="RU362028"/>
    </source>
</evidence>
<dbReference type="Gene3D" id="3.10.290.10">
    <property type="entry name" value="RNA-binding S4 domain"/>
    <property type="match status" value="1"/>
</dbReference>
<dbReference type="CDD" id="cd00165">
    <property type="entry name" value="S4"/>
    <property type="match status" value="1"/>
</dbReference>
<gene>
    <name evidence="8" type="ORF">ACFONP_01930</name>
</gene>
<name>A0ABV7M7X6_9PROT</name>
<comment type="function">
    <text evidence="5">Responsible for synthesis of pseudouridine from uracil.</text>
</comment>
<keyword evidence="9" id="KW-1185">Reference proteome</keyword>
<dbReference type="InterPro" id="IPR006145">
    <property type="entry name" value="PsdUridine_synth_RsuA/RluA"/>
</dbReference>
<keyword evidence="4" id="KW-0694">RNA-binding</keyword>
<feature type="domain" description="Pseudouridine synthase RsuA/RluA-like" evidence="7">
    <location>
        <begin position="99"/>
        <end position="247"/>
    </location>
</feature>
<feature type="region of interest" description="Disordered" evidence="6">
    <location>
        <begin position="61"/>
        <end position="83"/>
    </location>
</feature>
<dbReference type="PROSITE" id="PS50889">
    <property type="entry name" value="S4"/>
    <property type="match status" value="1"/>
</dbReference>
<dbReference type="InterPro" id="IPR036986">
    <property type="entry name" value="S4_RNA-bd_sf"/>
</dbReference>
<dbReference type="NCBIfam" id="TIGR00005">
    <property type="entry name" value="rluA_subfam"/>
    <property type="match status" value="1"/>
</dbReference>
<dbReference type="SUPFAM" id="SSF55120">
    <property type="entry name" value="Pseudouridine synthase"/>
    <property type="match status" value="1"/>
</dbReference>
<accession>A0ABV7M7X6</accession>
<evidence type="ECO:0000259" key="7">
    <source>
        <dbReference type="Pfam" id="PF00849"/>
    </source>
</evidence>
<dbReference type="InterPro" id="IPR006225">
    <property type="entry name" value="PsdUridine_synth_RluC/D"/>
</dbReference>
<dbReference type="InterPro" id="IPR020103">
    <property type="entry name" value="PsdUridine_synth_cat_dom_sf"/>
</dbReference>
<evidence type="ECO:0000256" key="6">
    <source>
        <dbReference type="SAM" id="MobiDB-lite"/>
    </source>
</evidence>
<evidence type="ECO:0000256" key="1">
    <source>
        <dbReference type="ARBA" id="ARBA00010876"/>
    </source>
</evidence>